<dbReference type="Proteomes" id="UP000621799">
    <property type="component" value="Unassembled WGS sequence"/>
</dbReference>
<dbReference type="AlphaFoldDB" id="A0A928VSG7"/>
<evidence type="ECO:0000313" key="2">
    <source>
        <dbReference type="Proteomes" id="UP000621799"/>
    </source>
</evidence>
<evidence type="ECO:0000313" key="1">
    <source>
        <dbReference type="EMBL" id="MBE9039559.1"/>
    </source>
</evidence>
<accession>A0A928VSG7</accession>
<sequence length="57" mass="6556">MSELFVIEPKNDQKRSAIEDFGQSDKLLRTDNEYCGLHLTRSPPNLRDISSWATCQT</sequence>
<comment type="caution">
    <text evidence="1">The sequence shown here is derived from an EMBL/GenBank/DDBJ whole genome shotgun (WGS) entry which is preliminary data.</text>
</comment>
<protein>
    <submittedName>
        <fullName evidence="1">Uncharacterized protein</fullName>
    </submittedName>
</protein>
<name>A0A928VSG7_9CYAN</name>
<keyword evidence="2" id="KW-1185">Reference proteome</keyword>
<organism evidence="1 2">
    <name type="scientific">Zarconia navalis LEGE 11467</name>
    <dbReference type="NCBI Taxonomy" id="1828826"/>
    <lineage>
        <taxon>Bacteria</taxon>
        <taxon>Bacillati</taxon>
        <taxon>Cyanobacteriota</taxon>
        <taxon>Cyanophyceae</taxon>
        <taxon>Oscillatoriophycideae</taxon>
        <taxon>Oscillatoriales</taxon>
        <taxon>Oscillatoriales incertae sedis</taxon>
        <taxon>Zarconia</taxon>
        <taxon>Zarconia navalis</taxon>
    </lineage>
</organism>
<reference evidence="1" key="1">
    <citation type="submission" date="2020-10" db="EMBL/GenBank/DDBJ databases">
        <authorList>
            <person name="Castelo-Branco R."/>
            <person name="Eusebio N."/>
            <person name="Adriana R."/>
            <person name="Vieira A."/>
            <person name="Brugerolle De Fraissinette N."/>
            <person name="Rezende De Castro R."/>
            <person name="Schneider M.P."/>
            <person name="Vasconcelos V."/>
            <person name="Leao P.N."/>
        </authorList>
    </citation>
    <scope>NUCLEOTIDE SEQUENCE</scope>
    <source>
        <strain evidence="1">LEGE 11467</strain>
    </source>
</reference>
<dbReference type="EMBL" id="JADEXN010000017">
    <property type="protein sequence ID" value="MBE9039559.1"/>
    <property type="molecule type" value="Genomic_DNA"/>
</dbReference>
<proteinExistence type="predicted"/>
<gene>
    <name evidence="1" type="ORF">IQ235_01950</name>
</gene>